<feature type="domain" description="Glycoside hydrolase family 29 N-terminal" evidence="11">
    <location>
        <begin position="18"/>
        <end position="360"/>
    </location>
</feature>
<keyword evidence="4 10" id="KW-0732">Signal</keyword>
<keyword evidence="6" id="KW-0325">Glycoprotein</keyword>
<reference evidence="13" key="1">
    <citation type="submission" date="2019-08" db="EMBL/GenBank/DDBJ databases">
        <title>The genome of the North American firefly Photinus pyralis.</title>
        <authorList>
            <consortium name="Photinus pyralis genome working group"/>
            <person name="Fallon T.R."/>
            <person name="Sander Lower S.E."/>
            <person name="Weng J.-K."/>
        </authorList>
    </citation>
    <scope>NUCLEOTIDE SEQUENCE</scope>
    <source>
        <strain evidence="13">TRF0915ILg1</strain>
        <tissue evidence="13">Whole body</tissue>
    </source>
</reference>
<feature type="domain" description="Alpha-L-fucosidase C-terminal" evidence="12">
    <location>
        <begin position="371"/>
        <end position="454"/>
    </location>
</feature>
<feature type="signal peptide" evidence="10">
    <location>
        <begin position="1"/>
        <end position="20"/>
    </location>
</feature>
<evidence type="ECO:0000313" key="14">
    <source>
        <dbReference type="Proteomes" id="UP000801492"/>
    </source>
</evidence>
<dbReference type="AlphaFoldDB" id="A0A8K0FXM3"/>
<evidence type="ECO:0000256" key="4">
    <source>
        <dbReference type="ARBA" id="ARBA00022729"/>
    </source>
</evidence>
<comment type="function">
    <text evidence="1">Alpha-L-fucosidase is responsible for hydrolyzing the alpha-1,6-linked fucose joined to the reducing-end N-acetylglucosamine of the carbohydrate moieties of glycoproteins.</text>
</comment>
<evidence type="ECO:0000256" key="9">
    <source>
        <dbReference type="ARBA" id="ARBA00081661"/>
    </source>
</evidence>
<keyword evidence="14" id="KW-1185">Reference proteome</keyword>
<dbReference type="Gene3D" id="2.60.40.1180">
    <property type="entry name" value="Golgi alpha-mannosidase II"/>
    <property type="match status" value="1"/>
</dbReference>
<protein>
    <recommendedName>
        <fullName evidence="8">Putative alpha-L-fucosidase</fullName>
        <ecNumber evidence="3">3.2.1.51</ecNumber>
    </recommendedName>
    <alternativeName>
        <fullName evidence="9">Alpha-L-fucoside fucohydrolase</fullName>
    </alternativeName>
</protein>
<dbReference type="GO" id="GO:0016139">
    <property type="term" value="P:glycoside catabolic process"/>
    <property type="evidence" value="ECO:0007669"/>
    <property type="project" value="TreeGrafter"/>
</dbReference>
<dbReference type="Pfam" id="PF01120">
    <property type="entry name" value="Alpha_L_fucos"/>
    <property type="match status" value="1"/>
</dbReference>
<keyword evidence="5 10" id="KW-0378">Hydrolase</keyword>
<dbReference type="GO" id="GO:0004560">
    <property type="term" value="F:alpha-L-fucosidase activity"/>
    <property type="evidence" value="ECO:0007669"/>
    <property type="project" value="UniProtKB-EC"/>
</dbReference>
<evidence type="ECO:0000256" key="6">
    <source>
        <dbReference type="ARBA" id="ARBA00023180"/>
    </source>
</evidence>
<dbReference type="PIRSF" id="PIRSF001092">
    <property type="entry name" value="Alpha-L-fucosidase"/>
    <property type="match status" value="1"/>
</dbReference>
<dbReference type="InterPro" id="IPR013780">
    <property type="entry name" value="Glyco_hydro_b"/>
</dbReference>
<evidence type="ECO:0000256" key="10">
    <source>
        <dbReference type="PIRNR" id="PIRNR001092"/>
    </source>
</evidence>
<gene>
    <name evidence="13" type="ORF">ILUMI_21955</name>
</gene>
<dbReference type="InterPro" id="IPR000933">
    <property type="entry name" value="Glyco_hydro_29"/>
</dbReference>
<dbReference type="PANTHER" id="PTHR10030:SF37">
    <property type="entry name" value="ALPHA-L-FUCOSIDASE-RELATED"/>
    <property type="match status" value="1"/>
</dbReference>
<evidence type="ECO:0000259" key="12">
    <source>
        <dbReference type="Pfam" id="PF16757"/>
    </source>
</evidence>
<evidence type="ECO:0000256" key="8">
    <source>
        <dbReference type="ARBA" id="ARBA00074133"/>
    </source>
</evidence>
<evidence type="ECO:0000259" key="11">
    <source>
        <dbReference type="Pfam" id="PF01120"/>
    </source>
</evidence>
<dbReference type="InterPro" id="IPR057739">
    <property type="entry name" value="Glyco_hydro_29_N"/>
</dbReference>
<dbReference type="GO" id="GO:0006004">
    <property type="term" value="P:fucose metabolic process"/>
    <property type="evidence" value="ECO:0007669"/>
    <property type="project" value="InterPro"/>
</dbReference>
<dbReference type="PRINTS" id="PR00741">
    <property type="entry name" value="GLHYDRLASE29"/>
</dbReference>
<name>A0A8K0FXM3_IGNLU</name>
<evidence type="ECO:0000313" key="13">
    <source>
        <dbReference type="EMBL" id="KAF2884220.1"/>
    </source>
</evidence>
<proteinExistence type="inferred from homology"/>
<evidence type="ECO:0000256" key="1">
    <source>
        <dbReference type="ARBA" id="ARBA00004071"/>
    </source>
</evidence>
<dbReference type="Pfam" id="PF16757">
    <property type="entry name" value="Fucosidase_C"/>
    <property type="match status" value="1"/>
</dbReference>
<dbReference type="Gene3D" id="3.20.20.80">
    <property type="entry name" value="Glycosidases"/>
    <property type="match status" value="1"/>
</dbReference>
<dbReference type="FunFam" id="3.20.20.80:FF:000027">
    <property type="entry name" value="Alpha-L-fucosidase"/>
    <property type="match status" value="1"/>
</dbReference>
<dbReference type="EC" id="3.2.1.51" evidence="3"/>
<organism evidence="13 14">
    <name type="scientific">Ignelater luminosus</name>
    <name type="common">Cucubano</name>
    <name type="synonym">Pyrophorus luminosus</name>
    <dbReference type="NCBI Taxonomy" id="2038154"/>
    <lineage>
        <taxon>Eukaryota</taxon>
        <taxon>Metazoa</taxon>
        <taxon>Ecdysozoa</taxon>
        <taxon>Arthropoda</taxon>
        <taxon>Hexapoda</taxon>
        <taxon>Insecta</taxon>
        <taxon>Pterygota</taxon>
        <taxon>Neoptera</taxon>
        <taxon>Endopterygota</taxon>
        <taxon>Coleoptera</taxon>
        <taxon>Polyphaga</taxon>
        <taxon>Elateriformia</taxon>
        <taxon>Elateroidea</taxon>
        <taxon>Elateridae</taxon>
        <taxon>Agrypninae</taxon>
        <taxon>Pyrophorini</taxon>
        <taxon>Ignelater</taxon>
    </lineage>
</organism>
<dbReference type="InterPro" id="IPR031919">
    <property type="entry name" value="Fucosidase_C"/>
</dbReference>
<evidence type="ECO:0000256" key="7">
    <source>
        <dbReference type="ARBA" id="ARBA00023295"/>
    </source>
</evidence>
<accession>A0A8K0FXM3</accession>
<dbReference type="GO" id="GO:0005764">
    <property type="term" value="C:lysosome"/>
    <property type="evidence" value="ECO:0007669"/>
    <property type="project" value="TreeGrafter"/>
</dbReference>
<evidence type="ECO:0000256" key="2">
    <source>
        <dbReference type="ARBA" id="ARBA00007951"/>
    </source>
</evidence>
<dbReference type="Proteomes" id="UP000801492">
    <property type="component" value="Unassembled WGS sequence"/>
</dbReference>
<dbReference type="EMBL" id="VTPC01090213">
    <property type="protein sequence ID" value="KAF2884220.1"/>
    <property type="molecule type" value="Genomic_DNA"/>
</dbReference>
<dbReference type="PANTHER" id="PTHR10030">
    <property type="entry name" value="ALPHA-L-FUCOSIDASE"/>
    <property type="match status" value="1"/>
</dbReference>
<dbReference type="SUPFAM" id="SSF51445">
    <property type="entry name" value="(Trans)glycosidases"/>
    <property type="match status" value="1"/>
</dbReference>
<keyword evidence="7 10" id="KW-0326">Glycosidase</keyword>
<sequence length="475" mass="55344">MQPHFGILFLFTFLSIKCKAVRYDPTWESLDTRPLPRWYDEAKVGIFLHWGVYAVPAFGDGKYTSSEWFWNYWKGAKNPEHILFMMKNYPPNFSYPEFANDFKAELFDPKAWAKLFERSGARYVVLTSKHHDGYTLWPSTYSFNWNSYDIGPGRDLIGDLFKAIRSHTDLKTGLYYSLYEWFNPMYLRDKNNDFQTDTFVSNKMLPEMFEIVEKYRPEIVWADGDWEANHTYFRSTEFLAWLYSDSPVKDTVVVNDRWGIGIPCNHGDFLTCKDRFNPGELQPFKWENAMTIDKQSWGYRRVADITEYFTTTELIALLVETVSCGGNILINVGPTSDGKIIPIFEERLINLGSWLAVNGEAIYYSVPWKYQNDTVSETWYTSNDRAVYAITLAWPGYDELRLGLTSKLLEDEDTVVTLLGHSEPLKWNVIDGVTCIKFPNKATVLSKHAWAVKIPLKTKRKYNLRQPEMMLGNIL</sequence>
<feature type="chain" id="PRO_5035498604" description="Putative alpha-L-fucosidase" evidence="10">
    <location>
        <begin position="21"/>
        <end position="475"/>
    </location>
</feature>
<dbReference type="InterPro" id="IPR016286">
    <property type="entry name" value="FUC_metazoa-typ"/>
</dbReference>
<dbReference type="SMART" id="SM00812">
    <property type="entry name" value="Alpha_L_fucos"/>
    <property type="match status" value="1"/>
</dbReference>
<comment type="caution">
    <text evidence="13">The sequence shown here is derived from an EMBL/GenBank/DDBJ whole genome shotgun (WGS) entry which is preliminary data.</text>
</comment>
<dbReference type="OrthoDB" id="6039950at2759"/>
<comment type="similarity">
    <text evidence="2 10">Belongs to the glycosyl hydrolase 29 family.</text>
</comment>
<dbReference type="InterPro" id="IPR017853">
    <property type="entry name" value="GH"/>
</dbReference>
<evidence type="ECO:0000256" key="5">
    <source>
        <dbReference type="ARBA" id="ARBA00022801"/>
    </source>
</evidence>
<evidence type="ECO:0000256" key="3">
    <source>
        <dbReference type="ARBA" id="ARBA00012662"/>
    </source>
</evidence>